<dbReference type="OrthoDB" id="9795618at2"/>
<proteinExistence type="predicted"/>
<dbReference type="PANTHER" id="PTHR36113">
    <property type="entry name" value="LYASE, PUTATIVE-RELATED-RELATED"/>
    <property type="match status" value="1"/>
</dbReference>
<dbReference type="InterPro" id="IPR029068">
    <property type="entry name" value="Glyas_Bleomycin-R_OHBP_Dase"/>
</dbReference>
<organism evidence="4 5">
    <name type="scientific">Flavobacterium davisii</name>
    <dbReference type="NCBI Taxonomy" id="2906077"/>
    <lineage>
        <taxon>Bacteria</taxon>
        <taxon>Pseudomonadati</taxon>
        <taxon>Bacteroidota</taxon>
        <taxon>Flavobacteriia</taxon>
        <taxon>Flavobacteriales</taxon>
        <taxon>Flavobacteriaceae</taxon>
        <taxon>Flavobacterium</taxon>
    </lineage>
</organism>
<accession>A0A246GFX9</accession>
<dbReference type="Proteomes" id="UP000197768">
    <property type="component" value="Unassembled WGS sequence"/>
</dbReference>
<evidence type="ECO:0000313" key="3">
    <source>
        <dbReference type="EMBL" id="MFK7049093.1"/>
    </source>
</evidence>
<evidence type="ECO:0000256" key="1">
    <source>
        <dbReference type="ARBA" id="ARBA00022723"/>
    </source>
</evidence>
<dbReference type="RefSeq" id="WP_088394435.1">
    <property type="nucleotide sequence ID" value="NZ_CP097869.1"/>
</dbReference>
<reference evidence="4 5" key="1">
    <citation type="journal article" date="2017" name="Infect. Genet. Evol.">
        <title>Comparative genome analysis of fish pathogen Flavobacterium columnare reveals extensive sequence diversity within the species.</title>
        <authorList>
            <person name="Kayansamruaj P."/>
            <person name="Dong H.T."/>
            <person name="Hirono I."/>
            <person name="Kondo H."/>
            <person name="Senapin S."/>
            <person name="Rodkhum C."/>
        </authorList>
    </citation>
    <scope>NUCLEOTIDE SEQUENCE [LARGE SCALE GENOMIC DNA]</scope>
    <source>
        <strain evidence="4 5">1215</strain>
    </source>
</reference>
<dbReference type="InterPro" id="IPR004360">
    <property type="entry name" value="Glyas_Fos-R_dOase_dom"/>
</dbReference>
<dbReference type="InterPro" id="IPR037478">
    <property type="entry name" value="YwkD-like_dom"/>
</dbReference>
<evidence type="ECO:0000313" key="6">
    <source>
        <dbReference type="Proteomes" id="UP001621813"/>
    </source>
</evidence>
<reference evidence="3 6" key="2">
    <citation type="submission" date="2024-02" db="EMBL/GenBank/DDBJ databases">
        <title>Comparative Genomic Analysis of Flavobacterium Species Causing Columnaris Disease of Freshwater Fish in Thailand: Insights into Virulence and Resistance Mechanisms.</title>
        <authorList>
            <person name="Nguyen D."/>
            <person name="Chokmangmeepisarn P."/>
            <person name="Khianchaikhan K."/>
            <person name="Morishita M."/>
            <person name="Bunnoy A."/>
            <person name="Rodkhum C."/>
        </authorList>
    </citation>
    <scope>NUCLEOTIDE SEQUENCE [LARGE SCALE GENOMIC DNA]</scope>
    <source>
        <strain evidence="3 6">KCRT2007</strain>
    </source>
</reference>
<gene>
    <name evidence="4" type="ORF">BWK59_12630</name>
    <name evidence="3" type="ORF">V3Q77_04250</name>
</gene>
<sequence length="127" mass="14985">MLKKVHHIAVICSDYQKSKYFYTKILGLEIIKEVYREDRESYKLDLALDGVYVIELFSFPNPPVRVSRPEACGLRHLAFEVLDLKEAIEKLKKHNIIVEPIRTDAFTQKRFTFLQDPDELPIELYEN</sequence>
<dbReference type="InterPro" id="IPR037523">
    <property type="entry name" value="VOC_core"/>
</dbReference>
<dbReference type="PANTHER" id="PTHR36113:SF6">
    <property type="entry name" value="FOSFOMYCIN RESISTANCE PROTEIN FOSX"/>
    <property type="match status" value="1"/>
</dbReference>
<keyword evidence="6" id="KW-1185">Reference proteome</keyword>
<dbReference type="SUPFAM" id="SSF54593">
    <property type="entry name" value="Glyoxalase/Bleomycin resistance protein/Dihydroxybiphenyl dioxygenase"/>
    <property type="match status" value="1"/>
</dbReference>
<protein>
    <submittedName>
        <fullName evidence="3">VOC family protein</fullName>
    </submittedName>
</protein>
<dbReference type="Gene3D" id="3.10.180.10">
    <property type="entry name" value="2,3-Dihydroxybiphenyl 1,2-Dioxygenase, domain 1"/>
    <property type="match status" value="1"/>
</dbReference>
<dbReference type="GO" id="GO:0046872">
    <property type="term" value="F:metal ion binding"/>
    <property type="evidence" value="ECO:0007669"/>
    <property type="project" value="UniProtKB-KW"/>
</dbReference>
<dbReference type="CDD" id="cd08352">
    <property type="entry name" value="VOC_Bs_YwkD_like"/>
    <property type="match status" value="1"/>
</dbReference>
<dbReference type="EMBL" id="JAZGZR010000007">
    <property type="protein sequence ID" value="MFK7049093.1"/>
    <property type="molecule type" value="Genomic_DNA"/>
</dbReference>
<dbReference type="Proteomes" id="UP001621813">
    <property type="component" value="Unassembled WGS sequence"/>
</dbReference>
<feature type="domain" description="VOC" evidence="2">
    <location>
        <begin position="4"/>
        <end position="127"/>
    </location>
</feature>
<evidence type="ECO:0000313" key="5">
    <source>
        <dbReference type="Proteomes" id="UP000197768"/>
    </source>
</evidence>
<dbReference type="AlphaFoldDB" id="A0A246GFX9"/>
<comment type="caution">
    <text evidence="4">The sequence shown here is derived from an EMBL/GenBank/DDBJ whole genome shotgun (WGS) entry which is preliminary data.</text>
</comment>
<dbReference type="NCBIfam" id="NF008551">
    <property type="entry name" value="PRK11478.1"/>
    <property type="match status" value="1"/>
</dbReference>
<keyword evidence="1" id="KW-0479">Metal-binding</keyword>
<evidence type="ECO:0000313" key="4">
    <source>
        <dbReference type="EMBL" id="OWP83047.1"/>
    </source>
</evidence>
<dbReference type="EMBL" id="MTCZ01000180">
    <property type="protein sequence ID" value="OWP83047.1"/>
    <property type="molecule type" value="Genomic_DNA"/>
</dbReference>
<dbReference type="Pfam" id="PF00903">
    <property type="entry name" value="Glyoxalase"/>
    <property type="match status" value="1"/>
</dbReference>
<evidence type="ECO:0000259" key="2">
    <source>
        <dbReference type="PROSITE" id="PS51819"/>
    </source>
</evidence>
<dbReference type="InterPro" id="IPR051332">
    <property type="entry name" value="Fosfomycin_Res_Enzymes"/>
</dbReference>
<dbReference type="PROSITE" id="PS51819">
    <property type="entry name" value="VOC"/>
    <property type="match status" value="1"/>
</dbReference>
<name>A0A246GFX9_9FLAO</name>